<dbReference type="HAMAP" id="MF_00123">
    <property type="entry name" value="Arg_tRNA_synth"/>
    <property type="match status" value="1"/>
</dbReference>
<evidence type="ECO:0000256" key="3">
    <source>
        <dbReference type="ARBA" id="ARBA00011245"/>
    </source>
</evidence>
<evidence type="ECO:0000256" key="5">
    <source>
        <dbReference type="ARBA" id="ARBA00022598"/>
    </source>
</evidence>
<dbReference type="GO" id="GO:0004814">
    <property type="term" value="F:arginine-tRNA ligase activity"/>
    <property type="evidence" value="ECO:0007669"/>
    <property type="project" value="UniProtKB-UniRule"/>
</dbReference>
<dbReference type="InterPro" id="IPR008909">
    <property type="entry name" value="DALR_anticod-bd"/>
</dbReference>
<evidence type="ECO:0000256" key="6">
    <source>
        <dbReference type="ARBA" id="ARBA00022741"/>
    </source>
</evidence>
<dbReference type="NCBIfam" id="TIGR00456">
    <property type="entry name" value="argS"/>
    <property type="match status" value="1"/>
</dbReference>
<comment type="subunit">
    <text evidence="3 11">Monomer.</text>
</comment>
<proteinExistence type="inferred from homology"/>
<evidence type="ECO:0000259" key="13">
    <source>
        <dbReference type="SMART" id="SM00836"/>
    </source>
</evidence>
<dbReference type="Pfam" id="PF00750">
    <property type="entry name" value="tRNA-synt_1d"/>
    <property type="match status" value="1"/>
</dbReference>
<feature type="short sequence motif" description="'HIGH' region" evidence="11">
    <location>
        <begin position="124"/>
        <end position="134"/>
    </location>
</feature>
<evidence type="ECO:0000256" key="2">
    <source>
        <dbReference type="ARBA" id="ARBA00005594"/>
    </source>
</evidence>
<evidence type="ECO:0000256" key="1">
    <source>
        <dbReference type="ARBA" id="ARBA00004496"/>
    </source>
</evidence>
<dbReference type="InterPro" id="IPR001278">
    <property type="entry name" value="Arg-tRNA-ligase"/>
</dbReference>
<keyword evidence="7 11" id="KW-0067">ATP-binding</keyword>
<evidence type="ECO:0000256" key="7">
    <source>
        <dbReference type="ARBA" id="ARBA00022840"/>
    </source>
</evidence>
<dbReference type="InterPro" id="IPR001412">
    <property type="entry name" value="aa-tRNA-synth_I_CS"/>
</dbReference>
<dbReference type="PaxDb" id="123214-PERMA_0595"/>
<dbReference type="InterPro" id="IPR035684">
    <property type="entry name" value="ArgRS_core"/>
</dbReference>
<feature type="domain" description="Arginyl tRNA synthetase N-terminal" evidence="14">
    <location>
        <begin position="3"/>
        <end position="88"/>
    </location>
</feature>
<comment type="subcellular location">
    <subcellularLocation>
        <location evidence="1 11">Cytoplasm</location>
    </subcellularLocation>
</comment>
<dbReference type="GO" id="GO:0006420">
    <property type="term" value="P:arginyl-tRNA aminoacylation"/>
    <property type="evidence" value="ECO:0007669"/>
    <property type="project" value="UniProtKB-UniRule"/>
</dbReference>
<keyword evidence="9 11" id="KW-0030">Aminoacyl-tRNA synthetase</keyword>
<dbReference type="InterPro" id="IPR014729">
    <property type="entry name" value="Rossmann-like_a/b/a_fold"/>
</dbReference>
<dbReference type="EC" id="6.1.1.19" evidence="11"/>
<keyword evidence="5 11" id="KW-0436">Ligase</keyword>
<keyword evidence="4 11" id="KW-0963">Cytoplasm</keyword>
<dbReference type="eggNOG" id="COG0018">
    <property type="taxonomic scope" value="Bacteria"/>
</dbReference>
<name>C0QUL9_PERMH</name>
<dbReference type="FunFam" id="1.10.730.10:FF:000008">
    <property type="entry name" value="Arginine--tRNA ligase"/>
    <property type="match status" value="1"/>
</dbReference>
<comment type="similarity">
    <text evidence="2 11 12">Belongs to the class-I aminoacyl-tRNA synthetase family.</text>
</comment>
<keyword evidence="16" id="KW-1185">Reference proteome</keyword>
<evidence type="ECO:0000256" key="11">
    <source>
        <dbReference type="HAMAP-Rule" id="MF_00123"/>
    </source>
</evidence>
<dbReference type="SUPFAM" id="SSF47323">
    <property type="entry name" value="Anticodon-binding domain of a subclass of class I aminoacyl-tRNA synthetases"/>
    <property type="match status" value="1"/>
</dbReference>
<accession>C0QUL9</accession>
<dbReference type="GO" id="GO:0005524">
    <property type="term" value="F:ATP binding"/>
    <property type="evidence" value="ECO:0007669"/>
    <property type="project" value="UniProtKB-UniRule"/>
</dbReference>
<dbReference type="OrthoDB" id="9805987at2"/>
<evidence type="ECO:0000313" key="16">
    <source>
        <dbReference type="Proteomes" id="UP000001366"/>
    </source>
</evidence>
<gene>
    <name evidence="11 15" type="primary">argS</name>
    <name evidence="15" type="ordered locus">PERMA_0595</name>
</gene>
<dbReference type="PRINTS" id="PR01038">
    <property type="entry name" value="TRNASYNTHARG"/>
</dbReference>
<dbReference type="Gene3D" id="3.30.1360.70">
    <property type="entry name" value="Arginyl tRNA synthetase N-terminal domain"/>
    <property type="match status" value="1"/>
</dbReference>
<dbReference type="HOGENOM" id="CLU_006406_0_1_0"/>
<dbReference type="FunFam" id="3.40.50.620:FF:000062">
    <property type="entry name" value="Arginine--tRNA ligase"/>
    <property type="match status" value="1"/>
</dbReference>
<keyword evidence="6 11" id="KW-0547">Nucleotide-binding</keyword>
<dbReference type="PANTHER" id="PTHR11956">
    <property type="entry name" value="ARGINYL-TRNA SYNTHETASE"/>
    <property type="match status" value="1"/>
</dbReference>
<evidence type="ECO:0000256" key="10">
    <source>
        <dbReference type="ARBA" id="ARBA00049339"/>
    </source>
</evidence>
<sequence length="552" mass="64576">MKEELKKKIVELLKDEIPQISEVEEKIKVEIPKEDRFGDISINAAFLLSKILRDKPLNIAQRIKNILENVEEFSKVEVAGAGFINIFLSRKFYADILKRIIQEKENYGRSEKKEGYINVEFVSANPTGPLHLGHGRGAVVGNVVSNLYEYAGYTVEREFYINDAGRQIYKLGESVYARFRQIDQPDYPFPEDGYHGEYIKEIAQHLYKYEKEKILSMVDEKQAIDFCSEFAKDMLLERIKEDLKEFGVTFDIWFSERSLYSSGKVDEAIEFLRKKGLIYEKEGAVWVKTTLFGDDKDRVIIKSDGSYTYFAGDIAYHYDKFKRGYDFIINVWGADHHGYFPRLKSAVMAFGVREDWIRVIFIQLVKLFKEGKEIKMSKRSGSFVTLKELIDEVGKDAVIYFFLTKDPDTHLNFDIDLALKKSSENPVYYVQYAHARICSVFREAKERFGFDPENDFDADIDLLKEDQERVIMKHLSFIPDLIMEAALKEQPHKLTQITYDLASDFHYYYNNFKFLVEEDEKLMRARLYLLKAVREALRTLFKLMGITPVERM</sequence>
<dbReference type="InterPro" id="IPR036695">
    <property type="entry name" value="Arg-tRNA-synth_N_sf"/>
</dbReference>
<dbReference type="CDD" id="cd00671">
    <property type="entry name" value="ArgRS_core"/>
    <property type="match status" value="1"/>
</dbReference>
<dbReference type="PANTHER" id="PTHR11956:SF5">
    <property type="entry name" value="ARGININE--TRNA LIGASE, CYTOPLASMIC"/>
    <property type="match status" value="1"/>
</dbReference>
<evidence type="ECO:0000256" key="9">
    <source>
        <dbReference type="ARBA" id="ARBA00023146"/>
    </source>
</evidence>
<dbReference type="RefSeq" id="WP_012676752.1">
    <property type="nucleotide sequence ID" value="NC_012440.1"/>
</dbReference>
<dbReference type="KEGG" id="pmx:PERMA_0595"/>
<dbReference type="Pfam" id="PF03485">
    <property type="entry name" value="Arg_tRNA_synt_N"/>
    <property type="match status" value="1"/>
</dbReference>
<dbReference type="EMBL" id="CP001230">
    <property type="protein sequence ID" value="ACO04514.1"/>
    <property type="molecule type" value="Genomic_DNA"/>
</dbReference>
<dbReference type="InterPro" id="IPR005148">
    <property type="entry name" value="Arg-tRNA-synth_N"/>
</dbReference>
<evidence type="ECO:0000256" key="12">
    <source>
        <dbReference type="RuleBase" id="RU363038"/>
    </source>
</evidence>
<evidence type="ECO:0000313" key="15">
    <source>
        <dbReference type="EMBL" id="ACO04514.1"/>
    </source>
</evidence>
<evidence type="ECO:0000256" key="8">
    <source>
        <dbReference type="ARBA" id="ARBA00022917"/>
    </source>
</evidence>
<evidence type="ECO:0000259" key="14">
    <source>
        <dbReference type="SMART" id="SM01016"/>
    </source>
</evidence>
<evidence type="ECO:0000256" key="4">
    <source>
        <dbReference type="ARBA" id="ARBA00022490"/>
    </source>
</evidence>
<feature type="domain" description="DALR anticodon binding" evidence="13">
    <location>
        <begin position="430"/>
        <end position="552"/>
    </location>
</feature>
<protein>
    <recommendedName>
        <fullName evidence="11">Arginine--tRNA ligase</fullName>
        <ecNumber evidence="11">6.1.1.19</ecNumber>
    </recommendedName>
    <alternativeName>
        <fullName evidence="11">Arginyl-tRNA synthetase</fullName>
        <shortName evidence="11">ArgRS</shortName>
    </alternativeName>
</protein>
<dbReference type="STRING" id="123214.PERMA_0595"/>
<dbReference type="Pfam" id="PF05746">
    <property type="entry name" value="DALR_1"/>
    <property type="match status" value="1"/>
</dbReference>
<keyword evidence="8 11" id="KW-0648">Protein biosynthesis</keyword>
<organism evidence="15 16">
    <name type="scientific">Persephonella marina (strain DSM 14350 / EX-H1)</name>
    <dbReference type="NCBI Taxonomy" id="123214"/>
    <lineage>
        <taxon>Bacteria</taxon>
        <taxon>Pseudomonadati</taxon>
        <taxon>Aquificota</taxon>
        <taxon>Aquificia</taxon>
        <taxon>Aquificales</taxon>
        <taxon>Hydrogenothermaceae</taxon>
        <taxon>Persephonella</taxon>
    </lineage>
</organism>
<dbReference type="SMART" id="SM01016">
    <property type="entry name" value="Arg_tRNA_synt_N"/>
    <property type="match status" value="1"/>
</dbReference>
<dbReference type="Proteomes" id="UP000001366">
    <property type="component" value="Chromosome"/>
</dbReference>
<dbReference type="InterPro" id="IPR009080">
    <property type="entry name" value="tRNAsynth_Ia_anticodon-bd"/>
</dbReference>
<dbReference type="SMART" id="SM00836">
    <property type="entry name" value="DALR_1"/>
    <property type="match status" value="1"/>
</dbReference>
<comment type="catalytic activity">
    <reaction evidence="10 11">
        <text>tRNA(Arg) + L-arginine + ATP = L-arginyl-tRNA(Arg) + AMP + diphosphate</text>
        <dbReference type="Rhea" id="RHEA:20301"/>
        <dbReference type="Rhea" id="RHEA-COMP:9658"/>
        <dbReference type="Rhea" id="RHEA-COMP:9673"/>
        <dbReference type="ChEBI" id="CHEBI:30616"/>
        <dbReference type="ChEBI" id="CHEBI:32682"/>
        <dbReference type="ChEBI" id="CHEBI:33019"/>
        <dbReference type="ChEBI" id="CHEBI:78442"/>
        <dbReference type="ChEBI" id="CHEBI:78513"/>
        <dbReference type="ChEBI" id="CHEBI:456215"/>
        <dbReference type="EC" id="6.1.1.19"/>
    </reaction>
</comment>
<dbReference type="Gene3D" id="1.10.730.10">
    <property type="entry name" value="Isoleucyl-tRNA Synthetase, Domain 1"/>
    <property type="match status" value="1"/>
</dbReference>
<reference evidence="15 16" key="1">
    <citation type="journal article" date="2009" name="J. Bacteriol.">
        <title>Complete and draft genome sequences of six members of the Aquificales.</title>
        <authorList>
            <person name="Reysenbach A.L."/>
            <person name="Hamamura N."/>
            <person name="Podar M."/>
            <person name="Griffiths E."/>
            <person name="Ferreira S."/>
            <person name="Hochstein R."/>
            <person name="Heidelberg J."/>
            <person name="Johnson J."/>
            <person name="Mead D."/>
            <person name="Pohorille A."/>
            <person name="Sarmiento M."/>
            <person name="Schweighofer K."/>
            <person name="Seshadri R."/>
            <person name="Voytek M.A."/>
        </authorList>
    </citation>
    <scope>NUCLEOTIDE SEQUENCE [LARGE SCALE GENOMIC DNA]</scope>
    <source>
        <strain evidence="16">DSM 14350 / EX-H1</strain>
    </source>
</reference>
<dbReference type="Gene3D" id="3.40.50.620">
    <property type="entry name" value="HUPs"/>
    <property type="match status" value="1"/>
</dbReference>
<dbReference type="SUPFAM" id="SSF52374">
    <property type="entry name" value="Nucleotidylyl transferase"/>
    <property type="match status" value="1"/>
</dbReference>
<dbReference type="PROSITE" id="PS00178">
    <property type="entry name" value="AA_TRNA_LIGASE_I"/>
    <property type="match status" value="1"/>
</dbReference>
<dbReference type="SUPFAM" id="SSF55190">
    <property type="entry name" value="Arginyl-tRNA synthetase (ArgRS), N-terminal 'additional' domain"/>
    <property type="match status" value="1"/>
</dbReference>
<dbReference type="GO" id="GO:0005737">
    <property type="term" value="C:cytoplasm"/>
    <property type="evidence" value="ECO:0007669"/>
    <property type="project" value="UniProtKB-SubCell"/>
</dbReference>
<dbReference type="AlphaFoldDB" id="C0QUL9"/>